<reference evidence="1" key="1">
    <citation type="journal article" date="2023" name="Plant J.">
        <title>Genome sequences and population genomics provide insights into the demographic history, inbreeding, and mutation load of two 'living fossil' tree species of Dipteronia.</title>
        <authorList>
            <person name="Feng Y."/>
            <person name="Comes H.P."/>
            <person name="Chen J."/>
            <person name="Zhu S."/>
            <person name="Lu R."/>
            <person name="Zhang X."/>
            <person name="Li P."/>
            <person name="Qiu J."/>
            <person name="Olsen K.M."/>
            <person name="Qiu Y."/>
        </authorList>
    </citation>
    <scope>NUCLEOTIDE SEQUENCE</scope>
    <source>
        <strain evidence="1">NBL</strain>
    </source>
</reference>
<accession>A0AAD9ZN21</accession>
<evidence type="ECO:0000313" key="2">
    <source>
        <dbReference type="Proteomes" id="UP001281410"/>
    </source>
</evidence>
<gene>
    <name evidence="1" type="ORF">Dsin_032482</name>
</gene>
<protein>
    <submittedName>
        <fullName evidence="1">Uncharacterized protein</fullName>
    </submittedName>
</protein>
<dbReference type="EMBL" id="JANJYJ010000010">
    <property type="protein sequence ID" value="KAK3185196.1"/>
    <property type="molecule type" value="Genomic_DNA"/>
</dbReference>
<dbReference type="PANTHER" id="PTHR11062">
    <property type="entry name" value="EXOSTOSIN HEPARAN SULFATE GLYCOSYLTRANSFERASE -RELATED"/>
    <property type="match status" value="1"/>
</dbReference>
<sequence length="114" mass="13249">MIRRIQSITQRRFSISTTAEMEREFKVFVYPDGDPNTYYQTPRKLTGKYASEGLFFKKIKESRFLTNDPGNAHLFFIPISCHKMRGKGANYKEMTSIVKKYMEGLMLCLSDSAD</sequence>
<comment type="caution">
    <text evidence="1">The sequence shown here is derived from an EMBL/GenBank/DDBJ whole genome shotgun (WGS) entry which is preliminary data.</text>
</comment>
<dbReference type="Proteomes" id="UP001281410">
    <property type="component" value="Unassembled WGS sequence"/>
</dbReference>
<dbReference type="GO" id="GO:0016757">
    <property type="term" value="F:glycosyltransferase activity"/>
    <property type="evidence" value="ECO:0007669"/>
    <property type="project" value="InterPro"/>
</dbReference>
<dbReference type="PANTHER" id="PTHR11062:SF43">
    <property type="entry name" value="EXOSTOSIN FAMILY PROTEIN"/>
    <property type="match status" value="1"/>
</dbReference>
<name>A0AAD9ZN21_9ROSI</name>
<organism evidence="1 2">
    <name type="scientific">Dipteronia sinensis</name>
    <dbReference type="NCBI Taxonomy" id="43782"/>
    <lineage>
        <taxon>Eukaryota</taxon>
        <taxon>Viridiplantae</taxon>
        <taxon>Streptophyta</taxon>
        <taxon>Embryophyta</taxon>
        <taxon>Tracheophyta</taxon>
        <taxon>Spermatophyta</taxon>
        <taxon>Magnoliopsida</taxon>
        <taxon>eudicotyledons</taxon>
        <taxon>Gunneridae</taxon>
        <taxon>Pentapetalae</taxon>
        <taxon>rosids</taxon>
        <taxon>malvids</taxon>
        <taxon>Sapindales</taxon>
        <taxon>Sapindaceae</taxon>
        <taxon>Hippocastanoideae</taxon>
        <taxon>Acereae</taxon>
        <taxon>Dipteronia</taxon>
    </lineage>
</organism>
<keyword evidence="2" id="KW-1185">Reference proteome</keyword>
<proteinExistence type="predicted"/>
<evidence type="ECO:0000313" key="1">
    <source>
        <dbReference type="EMBL" id="KAK3185196.1"/>
    </source>
</evidence>
<dbReference type="InterPro" id="IPR004263">
    <property type="entry name" value="Exostosin"/>
</dbReference>
<dbReference type="AlphaFoldDB" id="A0AAD9ZN21"/>